<dbReference type="PANTHER" id="PTHR42877">
    <property type="entry name" value="L-ORNITHINE N(5)-MONOOXYGENASE-RELATED"/>
    <property type="match status" value="1"/>
</dbReference>
<comment type="similarity">
    <text evidence="1">Belongs to the FAD-binding monooxygenase family.</text>
</comment>
<sequence>MDFIIVGAGCAGLVMAIQLRRRLPHARFVIYERASSLGGTWYYSSYPGCAVDMPCVTYSMSFDPSQTYRQWFPSQGEILQYLHHVASKYEIEKHLQLSTEVVKASWNDESKMWTVVYREPTTSKLLEQQSKFLISAIGQLVEPSYGGIQGLDRFTGGVLHCNHWDDSVTLEDKNVVVIGNGASGTQVVPSIVRRTKSLVQLIRTPQGYAERKNPTLSRFMLWMFKYVPLFLRAWRYWHFIKLESRFSQFRNNPQGEQIRRMNMQACWEHTKATAPEKYLDLLLPDYEADCKRIIGDFGYLNSLNAPNLRLIRDPVVQCEQAGVVTESGKRYAADVIIFATGYQSQWHYLDITGCKGMSLTQKWNNDITYHYQTTAVARFPNFFMLYGPNSAPPNMSAIYCFENYVDLILKLVEPVMEGREASVEVSPQAEEAFVERLRTTLEAGVWSSCRQRTKDPKRNVYMYPWSNTVMFRNTHLQDSKAWVYHKDVGKSL</sequence>
<accession>A0A6A5YG30</accession>
<dbReference type="InterPro" id="IPR036188">
    <property type="entry name" value="FAD/NAD-bd_sf"/>
</dbReference>
<proteinExistence type="inferred from homology"/>
<protein>
    <recommendedName>
        <fullName evidence="4">Monooxygenase</fullName>
    </recommendedName>
</protein>
<organism evidence="2 3">
    <name type="scientific">Lophiotrema nucula</name>
    <dbReference type="NCBI Taxonomy" id="690887"/>
    <lineage>
        <taxon>Eukaryota</taxon>
        <taxon>Fungi</taxon>
        <taxon>Dikarya</taxon>
        <taxon>Ascomycota</taxon>
        <taxon>Pezizomycotina</taxon>
        <taxon>Dothideomycetes</taxon>
        <taxon>Pleosporomycetidae</taxon>
        <taxon>Pleosporales</taxon>
        <taxon>Lophiotremataceae</taxon>
        <taxon>Lophiotrema</taxon>
    </lineage>
</organism>
<evidence type="ECO:0000313" key="3">
    <source>
        <dbReference type="Proteomes" id="UP000799770"/>
    </source>
</evidence>
<evidence type="ECO:0000313" key="2">
    <source>
        <dbReference type="EMBL" id="KAF2106249.1"/>
    </source>
</evidence>
<dbReference type="EMBL" id="ML977364">
    <property type="protein sequence ID" value="KAF2106249.1"/>
    <property type="molecule type" value="Genomic_DNA"/>
</dbReference>
<dbReference type="Gene3D" id="3.50.50.60">
    <property type="entry name" value="FAD/NAD(P)-binding domain"/>
    <property type="match status" value="2"/>
</dbReference>
<dbReference type="PANTHER" id="PTHR42877:SF5">
    <property type="entry name" value="L-ORNITHINE N(5)-MONOOXYGENASE-RELATED"/>
    <property type="match status" value="1"/>
</dbReference>
<keyword evidence="3" id="KW-1185">Reference proteome</keyword>
<dbReference type="SUPFAM" id="SSF51905">
    <property type="entry name" value="FAD/NAD(P)-binding domain"/>
    <property type="match status" value="1"/>
</dbReference>
<dbReference type="OrthoDB" id="74360at2759"/>
<dbReference type="Proteomes" id="UP000799770">
    <property type="component" value="Unassembled WGS sequence"/>
</dbReference>
<evidence type="ECO:0008006" key="4">
    <source>
        <dbReference type="Google" id="ProtNLM"/>
    </source>
</evidence>
<reference evidence="2" key="1">
    <citation type="journal article" date="2020" name="Stud. Mycol.">
        <title>101 Dothideomycetes genomes: a test case for predicting lifestyles and emergence of pathogens.</title>
        <authorList>
            <person name="Haridas S."/>
            <person name="Albert R."/>
            <person name="Binder M."/>
            <person name="Bloem J."/>
            <person name="Labutti K."/>
            <person name="Salamov A."/>
            <person name="Andreopoulos B."/>
            <person name="Baker S."/>
            <person name="Barry K."/>
            <person name="Bills G."/>
            <person name="Bluhm B."/>
            <person name="Cannon C."/>
            <person name="Castanera R."/>
            <person name="Culley D."/>
            <person name="Daum C."/>
            <person name="Ezra D."/>
            <person name="Gonzalez J."/>
            <person name="Henrissat B."/>
            <person name="Kuo A."/>
            <person name="Liang C."/>
            <person name="Lipzen A."/>
            <person name="Lutzoni F."/>
            <person name="Magnuson J."/>
            <person name="Mondo S."/>
            <person name="Nolan M."/>
            <person name="Ohm R."/>
            <person name="Pangilinan J."/>
            <person name="Park H.-J."/>
            <person name="Ramirez L."/>
            <person name="Alfaro M."/>
            <person name="Sun H."/>
            <person name="Tritt A."/>
            <person name="Yoshinaga Y."/>
            <person name="Zwiers L.-H."/>
            <person name="Turgeon B."/>
            <person name="Goodwin S."/>
            <person name="Spatafora J."/>
            <person name="Crous P."/>
            <person name="Grigoriev I."/>
        </authorList>
    </citation>
    <scope>NUCLEOTIDE SEQUENCE</scope>
    <source>
        <strain evidence="2">CBS 627.86</strain>
    </source>
</reference>
<gene>
    <name evidence="2" type="ORF">BDV96DRAFT_508154</name>
</gene>
<dbReference type="Pfam" id="PF13738">
    <property type="entry name" value="Pyr_redox_3"/>
    <property type="match status" value="1"/>
</dbReference>
<dbReference type="InterPro" id="IPR051209">
    <property type="entry name" value="FAD-bind_Monooxygenase_sf"/>
</dbReference>
<evidence type="ECO:0000256" key="1">
    <source>
        <dbReference type="ARBA" id="ARBA00010139"/>
    </source>
</evidence>
<dbReference type="AlphaFoldDB" id="A0A6A5YG30"/>
<name>A0A6A5YG30_9PLEO</name>